<dbReference type="CDD" id="cd00209">
    <property type="entry name" value="DHFR"/>
    <property type="match status" value="1"/>
</dbReference>
<dbReference type="GO" id="GO:0046654">
    <property type="term" value="P:tetrahydrofolate biosynthetic process"/>
    <property type="evidence" value="ECO:0007669"/>
    <property type="project" value="UniProtKB-UniPathway"/>
</dbReference>
<evidence type="ECO:0000256" key="5">
    <source>
        <dbReference type="ARBA" id="ARBA00022741"/>
    </source>
</evidence>
<keyword evidence="6 10" id="KW-0418">Kinase</keyword>
<dbReference type="NCBIfam" id="TIGR01498">
    <property type="entry name" value="folK"/>
    <property type="match status" value="1"/>
</dbReference>
<keyword evidence="7" id="KW-0067">ATP-binding</keyword>
<proteinExistence type="predicted"/>
<evidence type="ECO:0000256" key="8">
    <source>
        <dbReference type="ARBA" id="ARBA00022909"/>
    </source>
</evidence>
<protein>
    <recommendedName>
        <fullName evidence="3">2-amino-4-hydroxy-6-hydroxymethyldihydropteridine diphosphokinase</fullName>
        <ecNumber evidence="3">2.7.6.3</ecNumber>
    </recommendedName>
</protein>
<evidence type="ECO:0000256" key="4">
    <source>
        <dbReference type="ARBA" id="ARBA00022679"/>
    </source>
</evidence>
<dbReference type="GO" id="GO:0003848">
    <property type="term" value="F:2-amino-4-hydroxy-6-hydroxymethyldihydropteridine diphosphokinase activity"/>
    <property type="evidence" value="ECO:0007669"/>
    <property type="project" value="UniProtKB-EC"/>
</dbReference>
<evidence type="ECO:0000256" key="1">
    <source>
        <dbReference type="ARBA" id="ARBA00000198"/>
    </source>
</evidence>
<dbReference type="PROSITE" id="PS51330">
    <property type="entry name" value="DHFR_2"/>
    <property type="match status" value="1"/>
</dbReference>
<dbReference type="Proteomes" id="UP000543804">
    <property type="component" value="Unassembled WGS sequence"/>
</dbReference>
<comment type="pathway">
    <text evidence="2">Cofactor biosynthesis; tetrahydrofolate biosynthesis; 2-amino-4-hydroxy-6-hydroxymethyl-7,8-dihydropteridine diphosphate from 7,8-dihydroneopterin triphosphate: step 4/4.</text>
</comment>
<reference evidence="10 11" key="1">
    <citation type="submission" date="2020-04" db="EMBL/GenBank/DDBJ databases">
        <authorList>
            <person name="Hitch T.C.A."/>
            <person name="Wylensek D."/>
            <person name="Clavel T."/>
        </authorList>
    </citation>
    <scope>NUCLEOTIDE SEQUENCE [LARGE SCALE GENOMIC DNA]</scope>
    <source>
        <strain evidence="10 11">PG-130-P53-12</strain>
    </source>
</reference>
<feature type="domain" description="DHFR" evidence="9">
    <location>
        <begin position="188"/>
        <end position="416"/>
    </location>
</feature>
<accession>A0A848B7S9</accession>
<dbReference type="Pfam" id="PF01288">
    <property type="entry name" value="HPPK"/>
    <property type="match status" value="1"/>
</dbReference>
<evidence type="ECO:0000256" key="3">
    <source>
        <dbReference type="ARBA" id="ARBA00013253"/>
    </source>
</evidence>
<dbReference type="EMBL" id="JABAFA010000035">
    <property type="protein sequence ID" value="NMD99526.1"/>
    <property type="molecule type" value="Genomic_DNA"/>
</dbReference>
<dbReference type="PANTHER" id="PTHR43071:SF1">
    <property type="entry name" value="2-AMINO-4-HYDROXY-6-HYDROXYMETHYLDIHYDROPTERIDINE PYROPHOSPHOKINASE"/>
    <property type="match status" value="1"/>
</dbReference>
<dbReference type="EC" id="2.7.6.3" evidence="3"/>
<dbReference type="Gene3D" id="3.40.430.10">
    <property type="entry name" value="Dihydrofolate Reductase, subunit A"/>
    <property type="match status" value="1"/>
</dbReference>
<evidence type="ECO:0000256" key="2">
    <source>
        <dbReference type="ARBA" id="ARBA00005051"/>
    </source>
</evidence>
<dbReference type="InterPro" id="IPR035907">
    <property type="entry name" value="Hppk_sf"/>
</dbReference>
<comment type="caution">
    <text evidence="10">The sequence shown here is derived from an EMBL/GenBank/DDBJ whole genome shotgun (WGS) entry which is preliminary data.</text>
</comment>
<dbReference type="AlphaFoldDB" id="A0A848B7S9"/>
<dbReference type="InterPro" id="IPR001796">
    <property type="entry name" value="DHFR_dom"/>
</dbReference>
<dbReference type="InterPro" id="IPR024072">
    <property type="entry name" value="DHFR-like_dom_sf"/>
</dbReference>
<keyword evidence="11" id="KW-1185">Reference proteome</keyword>
<dbReference type="GO" id="GO:0004146">
    <property type="term" value="F:dihydrofolate reductase activity"/>
    <property type="evidence" value="ECO:0007669"/>
    <property type="project" value="InterPro"/>
</dbReference>
<dbReference type="Gene3D" id="3.30.70.560">
    <property type="entry name" value="7,8-Dihydro-6-hydroxymethylpterin-pyrophosphokinase HPPK"/>
    <property type="match status" value="1"/>
</dbReference>
<evidence type="ECO:0000256" key="6">
    <source>
        <dbReference type="ARBA" id="ARBA00022777"/>
    </source>
</evidence>
<organism evidence="10 11">
    <name type="scientific">Selenomonas bovis</name>
    <dbReference type="NCBI Taxonomy" id="416586"/>
    <lineage>
        <taxon>Bacteria</taxon>
        <taxon>Bacillati</taxon>
        <taxon>Bacillota</taxon>
        <taxon>Negativicutes</taxon>
        <taxon>Selenomonadales</taxon>
        <taxon>Selenomonadaceae</taxon>
        <taxon>Selenomonas</taxon>
    </lineage>
</organism>
<comment type="catalytic activity">
    <reaction evidence="1">
        <text>6-hydroxymethyl-7,8-dihydropterin + ATP = (7,8-dihydropterin-6-yl)methyl diphosphate + AMP + H(+)</text>
        <dbReference type="Rhea" id="RHEA:11412"/>
        <dbReference type="ChEBI" id="CHEBI:15378"/>
        <dbReference type="ChEBI" id="CHEBI:30616"/>
        <dbReference type="ChEBI" id="CHEBI:44841"/>
        <dbReference type="ChEBI" id="CHEBI:72950"/>
        <dbReference type="ChEBI" id="CHEBI:456215"/>
        <dbReference type="EC" id="2.7.6.3"/>
    </reaction>
</comment>
<keyword evidence="8" id="KW-0289">Folate biosynthesis</keyword>
<dbReference type="GO" id="GO:0016301">
    <property type="term" value="F:kinase activity"/>
    <property type="evidence" value="ECO:0007669"/>
    <property type="project" value="UniProtKB-KW"/>
</dbReference>
<dbReference type="SUPFAM" id="SSF55083">
    <property type="entry name" value="6-hydroxymethyl-7,8-dihydropterin pyrophosphokinase, HPPK"/>
    <property type="match status" value="1"/>
</dbReference>
<dbReference type="RefSeq" id="WP_170077830.1">
    <property type="nucleotide sequence ID" value="NZ_JABAFA010000035.1"/>
</dbReference>
<dbReference type="PROSITE" id="PS00794">
    <property type="entry name" value="HPPK"/>
    <property type="match status" value="1"/>
</dbReference>
<gene>
    <name evidence="10" type="primary">folK</name>
    <name evidence="10" type="ORF">HF878_08625</name>
</gene>
<keyword evidence="4 10" id="KW-0808">Transferase</keyword>
<evidence type="ECO:0000313" key="11">
    <source>
        <dbReference type="Proteomes" id="UP000543804"/>
    </source>
</evidence>
<dbReference type="PANTHER" id="PTHR43071">
    <property type="entry name" value="2-AMINO-4-HYDROXY-6-HYDROXYMETHYLDIHYDROPTERIDINE PYROPHOSPHOKINASE"/>
    <property type="match status" value="1"/>
</dbReference>
<dbReference type="UniPathway" id="UPA00077">
    <property type="reaction ID" value="UER00155"/>
</dbReference>
<dbReference type="GO" id="GO:0046656">
    <property type="term" value="P:folic acid biosynthetic process"/>
    <property type="evidence" value="ECO:0007669"/>
    <property type="project" value="UniProtKB-KW"/>
</dbReference>
<keyword evidence="5" id="KW-0547">Nucleotide-binding</keyword>
<dbReference type="Pfam" id="PF00186">
    <property type="entry name" value="DHFR_1"/>
    <property type="match status" value="2"/>
</dbReference>
<evidence type="ECO:0000313" key="10">
    <source>
        <dbReference type="EMBL" id="NMD99526.1"/>
    </source>
</evidence>
<dbReference type="GO" id="GO:0005524">
    <property type="term" value="F:ATP binding"/>
    <property type="evidence" value="ECO:0007669"/>
    <property type="project" value="UniProtKB-KW"/>
</dbReference>
<evidence type="ECO:0000256" key="7">
    <source>
        <dbReference type="ARBA" id="ARBA00022840"/>
    </source>
</evidence>
<dbReference type="InterPro" id="IPR000550">
    <property type="entry name" value="Hppk"/>
</dbReference>
<dbReference type="CDD" id="cd00483">
    <property type="entry name" value="HPPK"/>
    <property type="match status" value="1"/>
</dbReference>
<dbReference type="SUPFAM" id="SSF53597">
    <property type="entry name" value="Dihydrofolate reductase-like"/>
    <property type="match status" value="1"/>
</dbReference>
<evidence type="ECO:0000259" key="9">
    <source>
        <dbReference type="PROSITE" id="PS51330"/>
    </source>
</evidence>
<sequence>MMGGGVCGRKDGAPPCGGAVWTCYLSLGANLGARAQALREALRRLAQLPGTRLSRASSFYETAPWGKTDQPPFLNGAVCLSTRLAPEALLAACQEIERALGRVRHEHWGARTLDIDLVYGVRGGQAVRVVTPRLTLPHPYLLERAFVLVPLAEIAPTLVLAGRPIAAWCEENGAQQVRRSEETAQPWPLRLIACIDRGRGLGRAGRLLYDLPEDLARFRALTQTPGSVLVMGRRTAESLPGGRPLAGRLHLVLSRQLTARECSAEGAADGARFVPWMAAEEAPGRGTLTAASRCAGQMSEETTLGVAASAAAPLGPREDVFHLLPDVPALRAALAALWQAQPRRPVWVIGGAAVYRALLPFVGEAYLTEVAAERPADAFLPELAGFSLAERRPAATPGVTFSLYRRKEGFFDGDFS</sequence>
<name>A0A848B7S9_9FIRM</name>